<dbReference type="OrthoDB" id="10071849at2759"/>
<dbReference type="Proteomes" id="UP000288216">
    <property type="component" value="Unassembled WGS sequence"/>
</dbReference>
<gene>
    <name evidence="2" type="ORF">scyTo_0020061</name>
</gene>
<comment type="caution">
    <text evidence="2">The sequence shown here is derived from an EMBL/GenBank/DDBJ whole genome shotgun (WGS) entry which is preliminary data.</text>
</comment>
<keyword evidence="1" id="KW-0812">Transmembrane</keyword>
<dbReference type="EMBL" id="BFAA01015660">
    <property type="protein sequence ID" value="GCB78045.1"/>
    <property type="molecule type" value="Genomic_DNA"/>
</dbReference>
<feature type="non-terminal residue" evidence="2">
    <location>
        <position position="119"/>
    </location>
</feature>
<keyword evidence="1" id="KW-0472">Membrane</keyword>
<protein>
    <submittedName>
        <fullName evidence="2">Uncharacterized protein</fullName>
    </submittedName>
</protein>
<feature type="transmembrane region" description="Helical" evidence="1">
    <location>
        <begin position="85"/>
        <end position="107"/>
    </location>
</feature>
<name>A0A401PY31_SCYTO</name>
<keyword evidence="3" id="KW-1185">Reference proteome</keyword>
<keyword evidence="1" id="KW-1133">Transmembrane helix</keyword>
<accession>A0A401PY31</accession>
<organism evidence="2 3">
    <name type="scientific">Scyliorhinus torazame</name>
    <name type="common">Cloudy catshark</name>
    <name type="synonym">Catulus torazame</name>
    <dbReference type="NCBI Taxonomy" id="75743"/>
    <lineage>
        <taxon>Eukaryota</taxon>
        <taxon>Metazoa</taxon>
        <taxon>Chordata</taxon>
        <taxon>Craniata</taxon>
        <taxon>Vertebrata</taxon>
        <taxon>Chondrichthyes</taxon>
        <taxon>Elasmobranchii</taxon>
        <taxon>Galeomorphii</taxon>
        <taxon>Galeoidea</taxon>
        <taxon>Carcharhiniformes</taxon>
        <taxon>Scyliorhinidae</taxon>
        <taxon>Scyliorhinus</taxon>
    </lineage>
</organism>
<dbReference type="AlphaFoldDB" id="A0A401PY31"/>
<evidence type="ECO:0000313" key="2">
    <source>
        <dbReference type="EMBL" id="GCB78045.1"/>
    </source>
</evidence>
<reference evidence="2 3" key="1">
    <citation type="journal article" date="2018" name="Nat. Ecol. Evol.">
        <title>Shark genomes provide insights into elasmobranch evolution and the origin of vertebrates.</title>
        <authorList>
            <person name="Hara Y"/>
            <person name="Yamaguchi K"/>
            <person name="Onimaru K"/>
            <person name="Kadota M"/>
            <person name="Koyanagi M"/>
            <person name="Keeley SD"/>
            <person name="Tatsumi K"/>
            <person name="Tanaka K"/>
            <person name="Motone F"/>
            <person name="Kageyama Y"/>
            <person name="Nozu R"/>
            <person name="Adachi N"/>
            <person name="Nishimura O"/>
            <person name="Nakagawa R"/>
            <person name="Tanegashima C"/>
            <person name="Kiyatake I"/>
            <person name="Matsumoto R"/>
            <person name="Murakumo K"/>
            <person name="Nishida K"/>
            <person name="Terakita A"/>
            <person name="Kuratani S"/>
            <person name="Sato K"/>
            <person name="Hyodo S Kuraku.S."/>
        </authorList>
    </citation>
    <scope>NUCLEOTIDE SEQUENCE [LARGE SCALE GENOMIC DNA]</scope>
</reference>
<proteinExistence type="predicted"/>
<evidence type="ECO:0000313" key="3">
    <source>
        <dbReference type="Proteomes" id="UP000288216"/>
    </source>
</evidence>
<sequence>MLTLEKTFIKIDENPNGRMTDLFSQQTPSFPTPVEGRKVEGKTHHVSRECTRIPVAVQVNSTTSAASSEMWILRRELKALGATQILIGIIQLVFGVPLSVSLIYSVAGKSGVSFWTGIW</sequence>
<evidence type="ECO:0000256" key="1">
    <source>
        <dbReference type="SAM" id="Phobius"/>
    </source>
</evidence>